<evidence type="ECO:0000313" key="3">
    <source>
        <dbReference type="EMBL" id="OGG27080.1"/>
    </source>
</evidence>
<keyword evidence="2" id="KW-0812">Transmembrane</keyword>
<keyword evidence="2" id="KW-0472">Membrane</keyword>
<evidence type="ECO:0000313" key="4">
    <source>
        <dbReference type="Proteomes" id="UP000176609"/>
    </source>
</evidence>
<organism evidence="3 4">
    <name type="scientific">Candidatus Gottesmanbacteria bacterium RIFCSPLOWO2_01_FULL_39_12b</name>
    <dbReference type="NCBI Taxonomy" id="1798388"/>
    <lineage>
        <taxon>Bacteria</taxon>
        <taxon>Candidatus Gottesmaniibacteriota</taxon>
    </lineage>
</organism>
<name>A0A1F6AQW0_9BACT</name>
<comment type="caution">
    <text evidence="3">The sequence shown here is derived from an EMBL/GenBank/DDBJ whole genome shotgun (WGS) entry which is preliminary data.</text>
</comment>
<evidence type="ECO:0000256" key="2">
    <source>
        <dbReference type="SAM" id="Phobius"/>
    </source>
</evidence>
<dbReference type="AlphaFoldDB" id="A0A1F6AQW0"/>
<accession>A0A1F6AQW0</accession>
<reference evidence="3 4" key="1">
    <citation type="journal article" date="2016" name="Nat. Commun.">
        <title>Thousands of microbial genomes shed light on interconnected biogeochemical processes in an aquifer system.</title>
        <authorList>
            <person name="Anantharaman K."/>
            <person name="Brown C.T."/>
            <person name="Hug L.A."/>
            <person name="Sharon I."/>
            <person name="Castelle C.J."/>
            <person name="Probst A.J."/>
            <person name="Thomas B.C."/>
            <person name="Singh A."/>
            <person name="Wilkins M.J."/>
            <person name="Karaoz U."/>
            <person name="Brodie E.L."/>
            <person name="Williams K.H."/>
            <person name="Hubbard S.S."/>
            <person name="Banfield J.F."/>
        </authorList>
    </citation>
    <scope>NUCLEOTIDE SEQUENCE [LARGE SCALE GENOMIC DNA]</scope>
</reference>
<proteinExistence type="predicted"/>
<keyword evidence="2" id="KW-1133">Transmembrane helix</keyword>
<feature type="region of interest" description="Disordered" evidence="1">
    <location>
        <begin position="39"/>
        <end position="59"/>
    </location>
</feature>
<sequence length="119" mass="13746">MNRKRLLIWLSGFLAGLIIITVFYFLFFNNNFNKETGRENQKELPVESISSPPNQETVEHDESFMEEFNQTQGKTKYSFILSDGREVSIYLPGGINPPPLNVVEELQKQLKDAKSKRGY</sequence>
<evidence type="ECO:0000256" key="1">
    <source>
        <dbReference type="SAM" id="MobiDB-lite"/>
    </source>
</evidence>
<feature type="transmembrane region" description="Helical" evidence="2">
    <location>
        <begin position="6"/>
        <end position="28"/>
    </location>
</feature>
<dbReference type="Proteomes" id="UP000176609">
    <property type="component" value="Unassembled WGS sequence"/>
</dbReference>
<protein>
    <submittedName>
        <fullName evidence="3">Uncharacterized protein</fullName>
    </submittedName>
</protein>
<dbReference type="EMBL" id="MFJR01000007">
    <property type="protein sequence ID" value="OGG27080.1"/>
    <property type="molecule type" value="Genomic_DNA"/>
</dbReference>
<gene>
    <name evidence="3" type="ORF">A2960_02985</name>
</gene>